<dbReference type="GO" id="GO:0052689">
    <property type="term" value="F:carboxylic ester hydrolase activity"/>
    <property type="evidence" value="ECO:0007669"/>
    <property type="project" value="TreeGrafter"/>
</dbReference>
<evidence type="ECO:0000259" key="1">
    <source>
        <dbReference type="Pfam" id="PF00326"/>
    </source>
</evidence>
<dbReference type="SUPFAM" id="SSF53474">
    <property type="entry name" value="alpha/beta-Hydrolases"/>
    <property type="match status" value="1"/>
</dbReference>
<dbReference type="InterPro" id="IPR001375">
    <property type="entry name" value="Peptidase_S9_cat"/>
</dbReference>
<dbReference type="PANTHER" id="PTHR43265:SF1">
    <property type="entry name" value="ESTERASE ESTD"/>
    <property type="match status" value="1"/>
</dbReference>
<reference evidence="2" key="1">
    <citation type="submission" date="2018-05" db="EMBL/GenBank/DDBJ databases">
        <authorList>
            <person name="Lanie J.A."/>
            <person name="Ng W.-L."/>
            <person name="Kazmierczak K.M."/>
            <person name="Andrzejewski T.M."/>
            <person name="Davidsen T.M."/>
            <person name="Wayne K.J."/>
            <person name="Tettelin H."/>
            <person name="Glass J.I."/>
            <person name="Rusch D."/>
            <person name="Podicherti R."/>
            <person name="Tsui H.-C.T."/>
            <person name="Winkler M.E."/>
        </authorList>
    </citation>
    <scope>NUCLEOTIDE SEQUENCE</scope>
</reference>
<feature type="domain" description="Peptidase S9 prolyl oligopeptidase catalytic" evidence="1">
    <location>
        <begin position="89"/>
        <end position="156"/>
    </location>
</feature>
<dbReference type="InterPro" id="IPR029058">
    <property type="entry name" value="AB_hydrolase_fold"/>
</dbReference>
<gene>
    <name evidence="2" type="ORF">METZ01_LOCUS201936</name>
</gene>
<dbReference type="PANTHER" id="PTHR43265">
    <property type="entry name" value="ESTERASE ESTD"/>
    <property type="match status" value="1"/>
</dbReference>
<dbReference type="Gene3D" id="3.40.50.1820">
    <property type="entry name" value="alpha/beta hydrolase"/>
    <property type="match status" value="1"/>
</dbReference>
<organism evidence="2">
    <name type="scientific">marine metagenome</name>
    <dbReference type="NCBI Taxonomy" id="408172"/>
    <lineage>
        <taxon>unclassified sequences</taxon>
        <taxon>metagenomes</taxon>
        <taxon>ecological metagenomes</taxon>
    </lineage>
</organism>
<dbReference type="InterPro" id="IPR053145">
    <property type="entry name" value="AB_hydrolase_Est10"/>
</dbReference>
<feature type="non-terminal residue" evidence="2">
    <location>
        <position position="1"/>
    </location>
</feature>
<proteinExistence type="predicted"/>
<accession>A0A382EFH8</accession>
<dbReference type="EMBL" id="UINC01044100">
    <property type="protein sequence ID" value="SVB49082.1"/>
    <property type="molecule type" value="Genomic_DNA"/>
</dbReference>
<dbReference type="GO" id="GO:0008236">
    <property type="term" value="F:serine-type peptidase activity"/>
    <property type="evidence" value="ECO:0007669"/>
    <property type="project" value="InterPro"/>
</dbReference>
<protein>
    <recommendedName>
        <fullName evidence="1">Peptidase S9 prolyl oligopeptidase catalytic domain-containing protein</fullName>
    </recommendedName>
</protein>
<dbReference type="GO" id="GO:0006508">
    <property type="term" value="P:proteolysis"/>
    <property type="evidence" value="ECO:0007669"/>
    <property type="project" value="InterPro"/>
</dbReference>
<sequence length="185" mass="21148">AVSGEQIHQRQVRMIIERQPFPIADDLVKKIAAMNESLYAVSRMNASLEERRVIARDIYQSELAEFDEVERKLLNLNDEVQVDAIVTDWFRYFLDYDPRGDLELSKVPLLAVYGTLDLQVPPDQSVPVLENINANHGKIEVQTFPDLNHLFQHATTGLPSEYGVIDETLAPEVMIVIKEWVLTKC</sequence>
<dbReference type="AlphaFoldDB" id="A0A382EFH8"/>
<name>A0A382EFH8_9ZZZZ</name>
<evidence type="ECO:0000313" key="2">
    <source>
        <dbReference type="EMBL" id="SVB49082.1"/>
    </source>
</evidence>
<dbReference type="Pfam" id="PF00326">
    <property type="entry name" value="Peptidase_S9"/>
    <property type="match status" value="1"/>
</dbReference>